<dbReference type="InterPro" id="IPR005000">
    <property type="entry name" value="Aldolase/citrate-lyase_domain"/>
</dbReference>
<dbReference type="PANTHER" id="PTHR32308">
    <property type="entry name" value="LYASE BETA SUBUNIT, PUTATIVE (AFU_ORTHOLOGUE AFUA_4G13030)-RELATED"/>
    <property type="match status" value="1"/>
</dbReference>
<sequence length="414" mass="45274">MNKLVKAATAGFDEKQDCLVTVEPIAAGIEVELTSKVKRQYGKHIEELIVNTVKEAGYDGVKVIADDKAAWDYAIKARVLGALERGSEPKPAVTHDETRPVEVKNLPLSEAAKARISRSMMFVPGNTPKMINSADIHGADSLMFDIEDSIPVTEKDTARLMTAEALKSMTFRSETVVRINHPTQTPYGYDDLDVIVPAKPNLIRIPKTEDVSEVEIVARKIEEVEKANGWEEGTINIIVAIESVKGLYNVREICHGPRVVGIALGAEDYRADLRTGKSKPAVELTFARQSILLAAREAGIRCVDTVFSDVKDPDGFVEEVQYIKALGFDGKSCIHPSQIKLAHKVFTPDEKEIAHSVKVLNSYADALKNNKGVIAVDGKMIDGPIVVRAQRIVDKARAAGIKVEVDEGAEINVK</sequence>
<dbReference type="Proteomes" id="UP000255367">
    <property type="component" value="Unassembled WGS sequence"/>
</dbReference>
<proteinExistence type="predicted"/>
<dbReference type="InterPro" id="IPR015813">
    <property type="entry name" value="Pyrv/PenolPyrv_kinase-like_dom"/>
</dbReference>
<dbReference type="Pfam" id="PF06857">
    <property type="entry name" value="ACP"/>
    <property type="match status" value="1"/>
</dbReference>
<dbReference type="OrthoDB" id="9786940at2"/>
<dbReference type="GO" id="GO:0008815">
    <property type="term" value="F:citrate (pro-3S)-lyase activity"/>
    <property type="evidence" value="ECO:0007669"/>
    <property type="project" value="UniProtKB-EC"/>
</dbReference>
<dbReference type="PANTHER" id="PTHR32308:SF10">
    <property type="entry name" value="CITRATE LYASE SUBUNIT BETA"/>
    <property type="match status" value="1"/>
</dbReference>
<evidence type="ECO:0000256" key="5">
    <source>
        <dbReference type="ARBA" id="ARBA00022723"/>
    </source>
</evidence>
<dbReference type="Pfam" id="PF03328">
    <property type="entry name" value="HpcH_HpaI"/>
    <property type="match status" value="1"/>
</dbReference>
<dbReference type="RefSeq" id="WP_115310930.1">
    <property type="nucleotide sequence ID" value="NZ_UHIO01000001.1"/>
</dbReference>
<reference evidence="8 9" key="1">
    <citation type="submission" date="2018-06" db="EMBL/GenBank/DDBJ databases">
        <authorList>
            <consortium name="Pathogen Informatics"/>
            <person name="Doyle S."/>
        </authorList>
    </citation>
    <scope>NUCLEOTIDE SEQUENCE [LARGE SCALE GENOMIC DNA]</scope>
    <source>
        <strain evidence="8 9">NCTC12020</strain>
    </source>
</reference>
<dbReference type="InterPro" id="IPR040442">
    <property type="entry name" value="Pyrv_kinase-like_dom_sf"/>
</dbReference>
<feature type="domain" description="HpcH/HpaI aldolase/citrate lyase" evidence="7">
    <location>
        <begin position="118"/>
        <end position="336"/>
    </location>
</feature>
<dbReference type="EC" id="4.1.3.6" evidence="8"/>
<accession>A0A380NPW8</accession>
<dbReference type="NCBIfam" id="NF009726">
    <property type="entry name" value="PRK13253.1"/>
    <property type="match status" value="1"/>
</dbReference>
<protein>
    <submittedName>
        <fullName evidence="8">Citrate lyase subunit beta</fullName>
        <ecNumber evidence="8">4.1.3.6</ecNumber>
    </submittedName>
</protein>
<dbReference type="InterPro" id="IPR006495">
    <property type="entry name" value="CitD"/>
</dbReference>
<keyword evidence="4" id="KW-0597">Phosphoprotein</keyword>
<dbReference type="GO" id="GO:0005737">
    <property type="term" value="C:cytoplasm"/>
    <property type="evidence" value="ECO:0007669"/>
    <property type="project" value="UniProtKB-SubCell"/>
</dbReference>
<evidence type="ECO:0000256" key="1">
    <source>
        <dbReference type="ARBA" id="ARBA00001946"/>
    </source>
</evidence>
<evidence type="ECO:0000256" key="6">
    <source>
        <dbReference type="ARBA" id="ARBA00022842"/>
    </source>
</evidence>
<evidence type="ECO:0000256" key="3">
    <source>
        <dbReference type="ARBA" id="ARBA00022490"/>
    </source>
</evidence>
<keyword evidence="8" id="KW-0456">Lyase</keyword>
<dbReference type="SUPFAM" id="SSF51621">
    <property type="entry name" value="Phosphoenolpyruvate/pyruvate domain"/>
    <property type="match status" value="1"/>
</dbReference>
<dbReference type="GO" id="GO:0000287">
    <property type="term" value="F:magnesium ion binding"/>
    <property type="evidence" value="ECO:0007669"/>
    <property type="project" value="TreeGrafter"/>
</dbReference>
<evidence type="ECO:0000313" key="8">
    <source>
        <dbReference type="EMBL" id="SUP44832.1"/>
    </source>
</evidence>
<organism evidence="8 9">
    <name type="scientific">Veillonella criceti</name>
    <dbReference type="NCBI Taxonomy" id="103891"/>
    <lineage>
        <taxon>Bacteria</taxon>
        <taxon>Bacillati</taxon>
        <taxon>Bacillota</taxon>
        <taxon>Negativicutes</taxon>
        <taxon>Veillonellales</taxon>
        <taxon>Veillonellaceae</taxon>
        <taxon>Veillonella</taxon>
    </lineage>
</organism>
<name>A0A380NPW8_9FIRM</name>
<dbReference type="EMBL" id="UHIO01000001">
    <property type="protein sequence ID" value="SUP44832.1"/>
    <property type="molecule type" value="Genomic_DNA"/>
</dbReference>
<evidence type="ECO:0000259" key="7">
    <source>
        <dbReference type="Pfam" id="PF03328"/>
    </source>
</evidence>
<dbReference type="GO" id="GO:0006107">
    <property type="term" value="P:oxaloacetate metabolic process"/>
    <property type="evidence" value="ECO:0007669"/>
    <property type="project" value="TreeGrafter"/>
</dbReference>
<gene>
    <name evidence="8" type="primary">citE</name>
    <name evidence="8" type="ORF">NCTC12020_01853</name>
</gene>
<keyword evidence="9" id="KW-1185">Reference proteome</keyword>
<comment type="subcellular location">
    <subcellularLocation>
        <location evidence="2">Cytoplasm</location>
    </subcellularLocation>
</comment>
<dbReference type="AlphaFoldDB" id="A0A380NPW8"/>
<dbReference type="NCBIfam" id="TIGR01608">
    <property type="entry name" value="citD"/>
    <property type="match status" value="1"/>
</dbReference>
<evidence type="ECO:0000313" key="9">
    <source>
        <dbReference type="Proteomes" id="UP000255367"/>
    </source>
</evidence>
<keyword evidence="3" id="KW-0963">Cytoplasm</keyword>
<dbReference type="Gene3D" id="3.20.20.60">
    <property type="entry name" value="Phosphoenolpyruvate-binding domains"/>
    <property type="match status" value="1"/>
</dbReference>
<evidence type="ECO:0000256" key="2">
    <source>
        <dbReference type="ARBA" id="ARBA00004496"/>
    </source>
</evidence>
<keyword evidence="6" id="KW-0460">Magnesium</keyword>
<dbReference type="InterPro" id="IPR023439">
    <property type="entry name" value="Mal_deCO2ase/Cit_lyase_ACP"/>
</dbReference>
<keyword evidence="5" id="KW-0479">Metal-binding</keyword>
<comment type="cofactor">
    <cofactor evidence="1">
        <name>Mg(2+)</name>
        <dbReference type="ChEBI" id="CHEBI:18420"/>
    </cofactor>
</comment>
<evidence type="ECO:0000256" key="4">
    <source>
        <dbReference type="ARBA" id="ARBA00022553"/>
    </source>
</evidence>